<feature type="non-terminal residue" evidence="1">
    <location>
        <position position="1"/>
    </location>
</feature>
<keyword evidence="2" id="KW-1185">Reference proteome</keyword>
<evidence type="ECO:0000313" key="2">
    <source>
        <dbReference type="Proteomes" id="UP001159428"/>
    </source>
</evidence>
<organism evidence="1 2">
    <name type="scientific">Pocillopora meandrina</name>
    <dbReference type="NCBI Taxonomy" id="46732"/>
    <lineage>
        <taxon>Eukaryota</taxon>
        <taxon>Metazoa</taxon>
        <taxon>Cnidaria</taxon>
        <taxon>Anthozoa</taxon>
        <taxon>Hexacorallia</taxon>
        <taxon>Scleractinia</taxon>
        <taxon>Astrocoeniina</taxon>
        <taxon>Pocilloporidae</taxon>
        <taxon>Pocillopora</taxon>
    </lineage>
</organism>
<protein>
    <recommendedName>
        <fullName evidence="3">Protein MIS12 homolog</fullName>
    </recommendedName>
</protein>
<comment type="caution">
    <text evidence="1">The sequence shown here is derived from an EMBL/GenBank/DDBJ whole genome shotgun (WGS) entry which is preliminary data.</text>
</comment>
<feature type="non-terminal residue" evidence="1">
    <location>
        <position position="275"/>
    </location>
</feature>
<gene>
    <name evidence="1" type="ORF">PMEA_00000123</name>
</gene>
<evidence type="ECO:0008006" key="3">
    <source>
        <dbReference type="Google" id="ProtNLM"/>
    </source>
</evidence>
<dbReference type="Proteomes" id="UP001159428">
    <property type="component" value="Unassembled WGS sequence"/>
</dbReference>
<evidence type="ECO:0000313" key="1">
    <source>
        <dbReference type="EMBL" id="CAH3031418.1"/>
    </source>
</evidence>
<dbReference type="EMBL" id="CALNXJ010000001">
    <property type="protein sequence ID" value="CAH3031418.1"/>
    <property type="molecule type" value="Genomic_DNA"/>
</dbReference>
<sequence>LFDFERAAETEILIQTLLWSLCVMHVIITNVISRRKVKPSDVCHGGNSKHDVGNRFNEEVMDALEQMIKNSVVSVETCAQRFFSFESFKLGPVYTVQNIIAGTVEGFNPLQDVLVTGNLDKSTESMVCKIEPLKILKQHAEAELKTFNTPKERVEDITEMILSMCVPCVERSEVDEDWEDSVCSKIKNLFAESKKPLRLPLGGYEEAIQMKFEGESALFSNETAEEMKRTLKAHYMLAGGLTDDFQRLSEELREREEEQICIVHEDIETRDSHFQ</sequence>
<dbReference type="AlphaFoldDB" id="A0AAU9VMQ5"/>
<name>A0AAU9VMQ5_9CNID</name>
<reference evidence="1 2" key="1">
    <citation type="submission" date="2022-05" db="EMBL/GenBank/DDBJ databases">
        <authorList>
            <consortium name="Genoscope - CEA"/>
            <person name="William W."/>
        </authorList>
    </citation>
    <scope>NUCLEOTIDE SEQUENCE [LARGE SCALE GENOMIC DNA]</scope>
</reference>
<proteinExistence type="predicted"/>
<accession>A0AAU9VMQ5</accession>